<sequence length="116" mass="12510">QNVQPGHFGSREDAFQGPSVFTASICFSAVHVTMISPPQLEGRALSDVKLGEVLDGKVVGVAKNALFMDIGCVVEGHLTKMNMNGESPESYSMDQTVKVKITDINTERSKIELSLV</sequence>
<dbReference type="InterPro" id="IPR012340">
    <property type="entry name" value="NA-bd_OB-fold"/>
</dbReference>
<dbReference type="Gene3D" id="2.40.50.140">
    <property type="entry name" value="Nucleic acid-binding proteins"/>
    <property type="match status" value="1"/>
</dbReference>
<dbReference type="Pfam" id="PF00575">
    <property type="entry name" value="S1"/>
    <property type="match status" value="1"/>
</dbReference>
<dbReference type="InterPro" id="IPR003029">
    <property type="entry name" value="S1_domain"/>
</dbReference>
<name>A0ABP0IZH0_9DINO</name>
<feature type="non-terminal residue" evidence="2">
    <location>
        <position position="1"/>
    </location>
</feature>
<evidence type="ECO:0000313" key="2">
    <source>
        <dbReference type="EMBL" id="CAK9007496.1"/>
    </source>
</evidence>
<dbReference type="PROSITE" id="PS50126">
    <property type="entry name" value="S1"/>
    <property type="match status" value="1"/>
</dbReference>
<proteinExistence type="predicted"/>
<dbReference type="SUPFAM" id="SSF50249">
    <property type="entry name" value="Nucleic acid-binding proteins"/>
    <property type="match status" value="1"/>
</dbReference>
<protein>
    <recommendedName>
        <fullName evidence="1">S1 motif domain-containing protein</fullName>
    </recommendedName>
</protein>
<evidence type="ECO:0000259" key="1">
    <source>
        <dbReference type="PROSITE" id="PS50126"/>
    </source>
</evidence>
<feature type="domain" description="S1 motif" evidence="1">
    <location>
        <begin position="51"/>
        <end position="116"/>
    </location>
</feature>
<keyword evidence="3" id="KW-1185">Reference proteome</keyword>
<dbReference type="Proteomes" id="UP001642484">
    <property type="component" value="Unassembled WGS sequence"/>
</dbReference>
<accession>A0ABP0IZH0</accession>
<organism evidence="2 3">
    <name type="scientific">Durusdinium trenchii</name>
    <dbReference type="NCBI Taxonomy" id="1381693"/>
    <lineage>
        <taxon>Eukaryota</taxon>
        <taxon>Sar</taxon>
        <taxon>Alveolata</taxon>
        <taxon>Dinophyceae</taxon>
        <taxon>Suessiales</taxon>
        <taxon>Symbiodiniaceae</taxon>
        <taxon>Durusdinium</taxon>
    </lineage>
</organism>
<evidence type="ECO:0000313" key="3">
    <source>
        <dbReference type="Proteomes" id="UP001642484"/>
    </source>
</evidence>
<dbReference type="EMBL" id="CAXAMN010004058">
    <property type="protein sequence ID" value="CAK9007496.1"/>
    <property type="molecule type" value="Genomic_DNA"/>
</dbReference>
<comment type="caution">
    <text evidence="2">The sequence shown here is derived from an EMBL/GenBank/DDBJ whole genome shotgun (WGS) entry which is preliminary data.</text>
</comment>
<dbReference type="SMART" id="SM00316">
    <property type="entry name" value="S1"/>
    <property type="match status" value="1"/>
</dbReference>
<reference evidence="2 3" key="1">
    <citation type="submission" date="2024-02" db="EMBL/GenBank/DDBJ databases">
        <authorList>
            <person name="Chen Y."/>
            <person name="Shah S."/>
            <person name="Dougan E. K."/>
            <person name="Thang M."/>
            <person name="Chan C."/>
        </authorList>
    </citation>
    <scope>NUCLEOTIDE SEQUENCE [LARGE SCALE GENOMIC DNA]</scope>
</reference>
<gene>
    <name evidence="2" type="ORF">CCMP2556_LOCUS8868</name>
</gene>